<gene>
    <name evidence="1" type="ordered locus">Desti_4795</name>
</gene>
<dbReference type="Proteomes" id="UP000006055">
    <property type="component" value="Chromosome"/>
</dbReference>
<dbReference type="InterPro" id="IPR038071">
    <property type="entry name" value="UROD/MetE-like_sf"/>
</dbReference>
<evidence type="ECO:0000313" key="2">
    <source>
        <dbReference type="Proteomes" id="UP000006055"/>
    </source>
</evidence>
<keyword evidence="2" id="KW-1185">Reference proteome</keyword>
<organism evidence="1 2">
    <name type="scientific">Desulfomonile tiedjei (strain ATCC 49306 / DSM 6799 / DCB-1)</name>
    <dbReference type="NCBI Taxonomy" id="706587"/>
    <lineage>
        <taxon>Bacteria</taxon>
        <taxon>Pseudomonadati</taxon>
        <taxon>Thermodesulfobacteriota</taxon>
        <taxon>Desulfomonilia</taxon>
        <taxon>Desulfomonilales</taxon>
        <taxon>Desulfomonilaceae</taxon>
        <taxon>Desulfomonile</taxon>
    </lineage>
</organism>
<sequence length="364" mass="41218">MYSFVQDSEKIRPRLLSPFYNPIMPDVVSFSRADALRRSFKRRFLRSPANRFFSRDSIQKILERAVEIKVEADAGYDISVALYPYGFRFLGQGVLSDGAGRTFSLLHADEGPVQLLYQGGTCRTIQDWRSKVAKIPDDTDNIRSFFNSLRAATQERIALAGTVGFGLWDALWMSFDFPTAVRMLSMDPEAARMIFRYWCSFHAAAAGAMLDAGLKMIVLREHPAGFPESWGMSRILDPFLREYCQELARIVIQRGGMLFLDCDADEMIETDYPAHWGFNGIGPLRFRDLDDLIAAKKSMNDTLILAGLTTLPIFGQIFLEKSLASRLILAQMNDGWLARNGAEESSGFRFTEPGKHRGFVSWIR</sequence>
<reference evidence="2" key="1">
    <citation type="submission" date="2012-06" db="EMBL/GenBank/DDBJ databases">
        <title>Complete sequence of chromosome of Desulfomonile tiedjei DSM 6799.</title>
        <authorList>
            <person name="Lucas S."/>
            <person name="Copeland A."/>
            <person name="Lapidus A."/>
            <person name="Glavina del Rio T."/>
            <person name="Dalin E."/>
            <person name="Tice H."/>
            <person name="Bruce D."/>
            <person name="Goodwin L."/>
            <person name="Pitluck S."/>
            <person name="Peters L."/>
            <person name="Ovchinnikova G."/>
            <person name="Zeytun A."/>
            <person name="Lu M."/>
            <person name="Kyrpides N."/>
            <person name="Mavromatis K."/>
            <person name="Ivanova N."/>
            <person name="Brettin T."/>
            <person name="Detter J.C."/>
            <person name="Han C."/>
            <person name="Larimer F."/>
            <person name="Land M."/>
            <person name="Hauser L."/>
            <person name="Markowitz V."/>
            <person name="Cheng J.-F."/>
            <person name="Hugenholtz P."/>
            <person name="Woyke T."/>
            <person name="Wu D."/>
            <person name="Spring S."/>
            <person name="Schroeder M."/>
            <person name="Brambilla E."/>
            <person name="Klenk H.-P."/>
            <person name="Eisen J.A."/>
        </authorList>
    </citation>
    <scope>NUCLEOTIDE SEQUENCE [LARGE SCALE GENOMIC DNA]</scope>
    <source>
        <strain evidence="2">ATCC 49306 / DSM 6799 / DCB-1</strain>
    </source>
</reference>
<evidence type="ECO:0008006" key="3">
    <source>
        <dbReference type="Google" id="ProtNLM"/>
    </source>
</evidence>
<dbReference type="KEGG" id="dti:Desti_4795"/>
<dbReference type="AlphaFoldDB" id="I4CCX1"/>
<dbReference type="EMBL" id="CP003360">
    <property type="protein sequence ID" value="AFM27412.1"/>
    <property type="molecule type" value="Genomic_DNA"/>
</dbReference>
<name>I4CCX1_DESTA</name>
<protein>
    <recommendedName>
        <fullName evidence="3">Uroporphyrinogen decarboxylase (URO-D) domain-containing protein</fullName>
    </recommendedName>
</protein>
<dbReference type="SUPFAM" id="SSF51726">
    <property type="entry name" value="UROD/MetE-like"/>
    <property type="match status" value="1"/>
</dbReference>
<evidence type="ECO:0000313" key="1">
    <source>
        <dbReference type="EMBL" id="AFM27412.1"/>
    </source>
</evidence>
<dbReference type="STRING" id="706587.Desti_4795"/>
<proteinExistence type="predicted"/>
<dbReference type="Gene3D" id="3.20.20.210">
    <property type="match status" value="1"/>
</dbReference>
<accession>I4CCX1</accession>
<dbReference type="HOGENOM" id="CLU_760170_0_0_7"/>